<geneLocation type="nucleomorph" evidence="6"/>
<feature type="region of interest" description="Disordered" evidence="1">
    <location>
        <begin position="1"/>
        <end position="32"/>
    </location>
</feature>
<keyword evidence="6" id="KW-0542">Nucleomorph</keyword>
<evidence type="ECO:0000256" key="1">
    <source>
        <dbReference type="SAM" id="MobiDB-lite"/>
    </source>
</evidence>
<organism evidence="6 8">
    <name type="scientific">Lotharella oceanica</name>
    <dbReference type="NCBI Taxonomy" id="641309"/>
    <lineage>
        <taxon>Eukaryota</taxon>
        <taxon>Sar</taxon>
        <taxon>Rhizaria</taxon>
        <taxon>Cercozoa</taxon>
        <taxon>Chlorarachniophyceae</taxon>
        <taxon>Lotharella</taxon>
    </lineage>
</organism>
<evidence type="ECO:0000313" key="3">
    <source>
        <dbReference type="EMBL" id="AIB09706.1"/>
    </source>
</evidence>
<evidence type="ECO:0000313" key="7">
    <source>
        <dbReference type="EMBL" id="AIB10098.1"/>
    </source>
</evidence>
<dbReference type="AlphaFoldDB" id="A0A060DBN7"/>
<dbReference type="Proteomes" id="UP000243670">
    <property type="component" value="Nucleomorph 3"/>
</dbReference>
<evidence type="ECO:0000313" key="6">
    <source>
        <dbReference type="EMBL" id="AIB09910.1"/>
    </source>
</evidence>
<evidence type="ECO:0000313" key="8">
    <source>
        <dbReference type="Proteomes" id="UP000243670"/>
    </source>
</evidence>
<protein>
    <submittedName>
        <fullName evidence="6">Uncharacterized protein</fullName>
    </submittedName>
</protein>
<sequence>MGDREGFQRRSSPGRPLREGAERWSGLDPRDSCGVTDTRQVYEAGQGGVYKGGVLMVHFSRSKNHHKHFRPSSLRAGTVGPGAAACHPCYVADRLRHRSGY</sequence>
<name>A0A060DBN7_9EUKA</name>
<reference evidence="6 8" key="1">
    <citation type="journal article" date="2014" name="BMC Genomics">
        <title>Nucleomorph and plastid genome sequences of the chlorarachniophyte Lotharella oceanica: convergent reductive evolution and frequent recombination in nucleomorph-bearing algae.</title>
        <authorList>
            <person name="Tanifuji G."/>
            <person name="Onodera N.T."/>
            <person name="Brown M.W."/>
            <person name="Curtis B.A."/>
            <person name="Roger A.J."/>
            <person name="Ka-Shu Wong G."/>
            <person name="Melkonian M."/>
            <person name="Archibald J.M."/>
        </authorList>
    </citation>
    <scope>NUCLEOTIDE SEQUENCE [LARGE SCALE GENOMIC DNA]</scope>
    <source>
        <strain evidence="6 8">CCMP622</strain>
    </source>
</reference>
<evidence type="ECO:0000313" key="2">
    <source>
        <dbReference type="EMBL" id="AIB09491.1"/>
    </source>
</evidence>
<dbReference type="EMBL" id="CP006627">
    <property type="protein sequence ID" value="AIB09706.1"/>
    <property type="molecule type" value="Genomic_DNA"/>
</dbReference>
<dbReference type="EMBL" id="CP006628">
    <property type="protein sequence ID" value="AIB09707.1"/>
    <property type="molecule type" value="Genomic_DNA"/>
</dbReference>
<evidence type="ECO:0000313" key="4">
    <source>
        <dbReference type="EMBL" id="AIB09707.1"/>
    </source>
</evidence>
<dbReference type="EMBL" id="CP006629">
    <property type="protein sequence ID" value="AIB09910.1"/>
    <property type="molecule type" value="Genomic_DNA"/>
</dbReference>
<proteinExistence type="predicted"/>
<dbReference type="EMBL" id="CP006627">
    <property type="protein sequence ID" value="AIB09491.1"/>
    <property type="molecule type" value="Genomic_DNA"/>
</dbReference>
<dbReference type="Proteomes" id="UP000243670">
    <property type="component" value="Nucleomorph 2"/>
</dbReference>
<dbReference type="Proteomes" id="UP000243670">
    <property type="component" value="Nucleomorph 1"/>
</dbReference>
<dbReference type="EMBL" id="CP006628">
    <property type="protein sequence ID" value="AIB09909.1"/>
    <property type="molecule type" value="Genomic_DNA"/>
</dbReference>
<dbReference type="EMBL" id="CP006629">
    <property type="protein sequence ID" value="AIB10098.1"/>
    <property type="molecule type" value="Genomic_DNA"/>
</dbReference>
<accession>A0A060DBN7</accession>
<evidence type="ECO:0000313" key="5">
    <source>
        <dbReference type="EMBL" id="AIB09909.1"/>
    </source>
</evidence>
<gene>
    <name evidence="3" type="ORF">M951_chr1227</name>
    <name evidence="2" type="ORF">M951_chr14</name>
    <name evidence="5" type="ORF">M951_chr2217</name>
    <name evidence="4" type="ORF">M951_chr24</name>
    <name evidence="7" type="ORF">M951_chr3201</name>
    <name evidence="6" type="ORF">M951_chr34</name>
</gene>